<dbReference type="AlphaFoldDB" id="A0A1X6WND8"/>
<dbReference type="InterPro" id="IPR014924">
    <property type="entry name" value="DUF1803"/>
</dbReference>
<accession>A0A1X6WND8</accession>
<evidence type="ECO:0000313" key="2">
    <source>
        <dbReference type="Proteomes" id="UP000195918"/>
    </source>
</evidence>
<dbReference type="RefSeq" id="WP_086951476.1">
    <property type="nucleotide sequence ID" value="NZ_FWFD01000009.1"/>
</dbReference>
<name>A0A1X6WND8_9ENTE</name>
<dbReference type="Proteomes" id="UP000195918">
    <property type="component" value="Unassembled WGS sequence"/>
</dbReference>
<gene>
    <name evidence="1" type="ORF">FM121_07050</name>
</gene>
<dbReference type="EMBL" id="FWFD01000009">
    <property type="protein sequence ID" value="SLM85841.1"/>
    <property type="molecule type" value="Genomic_DNA"/>
</dbReference>
<keyword evidence="2" id="KW-1185">Reference proteome</keyword>
<dbReference type="Pfam" id="PF08820">
    <property type="entry name" value="DUF1803"/>
    <property type="match status" value="1"/>
</dbReference>
<dbReference type="OrthoDB" id="2200258at2"/>
<reference evidence="2" key="1">
    <citation type="submission" date="2017-02" db="EMBL/GenBank/DDBJ databases">
        <authorList>
            <person name="Dridi B."/>
        </authorList>
    </citation>
    <scope>NUCLEOTIDE SEQUENCE [LARGE SCALE GENOMIC DNA]</scope>
    <source>
        <strain evidence="2">bH819</strain>
    </source>
</reference>
<proteinExistence type="predicted"/>
<protein>
    <submittedName>
        <fullName evidence="1">Uncharacterized protein</fullName>
    </submittedName>
</protein>
<evidence type="ECO:0000313" key="1">
    <source>
        <dbReference type="EMBL" id="SLM85841.1"/>
    </source>
</evidence>
<sequence length="319" mass="38416">MIVKISNNIFNPEKQKLTEKPIFNQVITYLIEQQNQEVTLRDIKKNVSETTDFDRLIDNLIDSDFVERYHGKYSFSGVFVSKEKQKMLNEQTINYLNNEKISFISQFNEEVKLLPVEERFLIILYELFKDQYSSKITVYEQSDQAKKWLRLPTRYTEVQVKKARYISMGRYVPYYSNNFVDFFNYLKMSHNESLDSFVRIRNKIGDVNQEYFLNYCERKLRRLEKGKELWVQKNDIFMETLFEMGYIAINKDQYSFNMVRLSSEKQIPSLLKIRTELIENIQGNSLDRQELMFIVSCIIIEWLEHQNLIQDFKKYHGVL</sequence>
<organism evidence="1 2">
    <name type="scientific">Vagococcus fluvialis bH819</name>
    <dbReference type="NCBI Taxonomy" id="1255619"/>
    <lineage>
        <taxon>Bacteria</taxon>
        <taxon>Bacillati</taxon>
        <taxon>Bacillota</taxon>
        <taxon>Bacilli</taxon>
        <taxon>Lactobacillales</taxon>
        <taxon>Enterococcaceae</taxon>
        <taxon>Vagococcus</taxon>
    </lineage>
</organism>